<organism evidence="3 4">
    <name type="scientific">Zunongwangia mangrovi</name>
    <dbReference type="NCBI Taxonomy" id="1334022"/>
    <lineage>
        <taxon>Bacteria</taxon>
        <taxon>Pseudomonadati</taxon>
        <taxon>Bacteroidota</taxon>
        <taxon>Flavobacteriia</taxon>
        <taxon>Flavobacteriales</taxon>
        <taxon>Flavobacteriaceae</taxon>
        <taxon>Zunongwangia</taxon>
    </lineage>
</organism>
<dbReference type="Proteomes" id="UP000199438">
    <property type="component" value="Unassembled WGS sequence"/>
</dbReference>
<dbReference type="Gene3D" id="3.40.50.1110">
    <property type="entry name" value="SGNH hydrolase"/>
    <property type="match status" value="1"/>
</dbReference>
<accession>A0A1I1JBS5</accession>
<dbReference type="STRING" id="1334022.SAMN04487907_104232"/>
<feature type="domain" description="Sialate O-acetylesterase" evidence="2">
    <location>
        <begin position="107"/>
        <end position="353"/>
    </location>
</feature>
<dbReference type="InterPro" id="IPR039329">
    <property type="entry name" value="SIAE"/>
</dbReference>
<evidence type="ECO:0000313" key="4">
    <source>
        <dbReference type="Proteomes" id="UP000199438"/>
    </source>
</evidence>
<protein>
    <submittedName>
        <fullName evidence="3">Sialate O-acetylesterase</fullName>
    </submittedName>
</protein>
<dbReference type="SUPFAM" id="SSF52266">
    <property type="entry name" value="SGNH hydrolase"/>
    <property type="match status" value="1"/>
</dbReference>
<proteinExistence type="predicted"/>
<dbReference type="Pfam" id="PF03629">
    <property type="entry name" value="SASA"/>
    <property type="match status" value="1"/>
</dbReference>
<keyword evidence="4" id="KW-1185">Reference proteome</keyword>
<dbReference type="EMBL" id="FOKV01000004">
    <property type="protein sequence ID" value="SFC45442.1"/>
    <property type="molecule type" value="Genomic_DNA"/>
</dbReference>
<evidence type="ECO:0000259" key="2">
    <source>
        <dbReference type="Pfam" id="PF03629"/>
    </source>
</evidence>
<dbReference type="AlphaFoldDB" id="A0A1I1JBS5"/>
<dbReference type="PANTHER" id="PTHR22901:SF0">
    <property type="entry name" value="SIALATE O-ACETYLESTERASE"/>
    <property type="match status" value="1"/>
</dbReference>
<keyword evidence="1" id="KW-0378">Hydrolase</keyword>
<dbReference type="InterPro" id="IPR005181">
    <property type="entry name" value="SASA"/>
</dbReference>
<dbReference type="GO" id="GO:0001681">
    <property type="term" value="F:sialate O-acetylesterase activity"/>
    <property type="evidence" value="ECO:0007669"/>
    <property type="project" value="InterPro"/>
</dbReference>
<gene>
    <name evidence="3" type="ORF">SAMN04487907_104232</name>
</gene>
<dbReference type="GO" id="GO:0005975">
    <property type="term" value="P:carbohydrate metabolic process"/>
    <property type="evidence" value="ECO:0007669"/>
    <property type="project" value="TreeGrafter"/>
</dbReference>
<reference evidence="4" key="1">
    <citation type="submission" date="2016-10" db="EMBL/GenBank/DDBJ databases">
        <authorList>
            <person name="Varghese N."/>
            <person name="Submissions S."/>
        </authorList>
    </citation>
    <scope>NUCLEOTIDE SEQUENCE [LARGE SCALE GENOMIC DNA]</scope>
    <source>
        <strain evidence="4">DSM 24499</strain>
    </source>
</reference>
<dbReference type="InterPro" id="IPR036514">
    <property type="entry name" value="SGNH_hydro_sf"/>
</dbReference>
<name>A0A1I1JBS5_9FLAO</name>
<evidence type="ECO:0000256" key="1">
    <source>
        <dbReference type="ARBA" id="ARBA00022801"/>
    </source>
</evidence>
<dbReference type="PANTHER" id="PTHR22901">
    <property type="entry name" value="SIALATE O-ACETYLESTERASE"/>
    <property type="match status" value="1"/>
</dbReference>
<evidence type="ECO:0000313" key="3">
    <source>
        <dbReference type="EMBL" id="SFC45442.1"/>
    </source>
</evidence>
<sequence length="475" mass="53768">MRFLKTILICVFLFLGFQVTAQIELPALFSDNMILQQQTVVPVWGWGQKNSEYTIETSWNKKSFRVKSDQQGKWKTRIETPETGGPFTMTVSNDNDQTTLENIMIGEVWLCSGQSNMEMPLKGFPGQPVAGGNEEIVRSRNKNIRLITIPRDSKVTPKNDFDGGWQEASPEYVSDFSATAWYFGSLLNDALDVPVGLIHVSYGGSNVEAWMSEEMLKDFDSISVPQKKEDIGEPNRTATALYNGMLSPVIGYGIKGTIWYQGESNYDRPFQYKHLFKKMVSEWRREWKQGEFPFYFAQIAPFDYSVFTPDTMVEKYNSAYVREAQLQASKEIPNSGITILTDVGERDNIHPAQKKKGGERLAYLALAKTYGLKGFEYESPEFNALEIKDNTVIVSFNNVPNGITSRGKKVTGFEIAGKNKVFHKAEAEVRRKSVVLSSSEVKDPVAVRYLFDDYVEAQLWSTGGLPISSFRTDDW</sequence>